<feature type="compositionally biased region" description="Basic and acidic residues" evidence="1">
    <location>
        <begin position="12"/>
        <end position="26"/>
    </location>
</feature>
<protein>
    <submittedName>
        <fullName evidence="3">Uncharacterized protein</fullName>
    </submittedName>
</protein>
<sequence length="71" mass="7509">MAGHEAPQAHDAPGRHGVYREEALRGRDGAHTGDRLSLVIRTPSFLLLWVAVAVIAAGAAVLTAVILETVR</sequence>
<dbReference type="Proteomes" id="UP000646523">
    <property type="component" value="Unassembled WGS sequence"/>
</dbReference>
<keyword evidence="2" id="KW-0472">Membrane</keyword>
<organism evidence="3 4">
    <name type="scientific">Nonomuraea cavernae</name>
    <dbReference type="NCBI Taxonomy" id="2045107"/>
    <lineage>
        <taxon>Bacteria</taxon>
        <taxon>Bacillati</taxon>
        <taxon>Actinomycetota</taxon>
        <taxon>Actinomycetes</taxon>
        <taxon>Streptosporangiales</taxon>
        <taxon>Streptosporangiaceae</taxon>
        <taxon>Nonomuraea</taxon>
    </lineage>
</organism>
<evidence type="ECO:0000256" key="1">
    <source>
        <dbReference type="SAM" id="MobiDB-lite"/>
    </source>
</evidence>
<accession>A0A918DSG2</accession>
<evidence type="ECO:0000313" key="4">
    <source>
        <dbReference type="Proteomes" id="UP000646523"/>
    </source>
</evidence>
<keyword evidence="2" id="KW-1133">Transmembrane helix</keyword>
<comment type="caution">
    <text evidence="3">The sequence shown here is derived from an EMBL/GenBank/DDBJ whole genome shotgun (WGS) entry which is preliminary data.</text>
</comment>
<gene>
    <name evidence="3" type="ORF">GCM10012289_66570</name>
</gene>
<reference evidence="3" key="2">
    <citation type="submission" date="2020-09" db="EMBL/GenBank/DDBJ databases">
        <authorList>
            <person name="Sun Q."/>
            <person name="Zhou Y."/>
        </authorList>
    </citation>
    <scope>NUCLEOTIDE SEQUENCE</scope>
    <source>
        <strain evidence="3">CGMCC 4.7368</strain>
    </source>
</reference>
<dbReference type="RefSeq" id="WP_189128182.1">
    <property type="nucleotide sequence ID" value="NZ_BMNH01000031.1"/>
</dbReference>
<dbReference type="EMBL" id="BMNH01000031">
    <property type="protein sequence ID" value="GGO80279.1"/>
    <property type="molecule type" value="Genomic_DNA"/>
</dbReference>
<dbReference type="AlphaFoldDB" id="A0A918DSG2"/>
<proteinExistence type="predicted"/>
<feature type="transmembrane region" description="Helical" evidence="2">
    <location>
        <begin position="46"/>
        <end position="67"/>
    </location>
</feature>
<name>A0A918DSG2_9ACTN</name>
<keyword evidence="2" id="KW-0812">Transmembrane</keyword>
<feature type="region of interest" description="Disordered" evidence="1">
    <location>
        <begin position="1"/>
        <end position="26"/>
    </location>
</feature>
<evidence type="ECO:0000313" key="3">
    <source>
        <dbReference type="EMBL" id="GGO80279.1"/>
    </source>
</evidence>
<reference evidence="3" key="1">
    <citation type="journal article" date="2014" name="Int. J. Syst. Evol. Microbiol.">
        <title>Complete genome sequence of Corynebacterium casei LMG S-19264T (=DSM 44701T), isolated from a smear-ripened cheese.</title>
        <authorList>
            <consortium name="US DOE Joint Genome Institute (JGI-PGF)"/>
            <person name="Walter F."/>
            <person name="Albersmeier A."/>
            <person name="Kalinowski J."/>
            <person name="Ruckert C."/>
        </authorList>
    </citation>
    <scope>NUCLEOTIDE SEQUENCE</scope>
    <source>
        <strain evidence="3">CGMCC 4.7368</strain>
    </source>
</reference>
<evidence type="ECO:0000256" key="2">
    <source>
        <dbReference type="SAM" id="Phobius"/>
    </source>
</evidence>
<keyword evidence="4" id="KW-1185">Reference proteome</keyword>